<dbReference type="InterPro" id="IPR006204">
    <property type="entry name" value="GHMP_kinase_N_dom"/>
</dbReference>
<evidence type="ECO:0000259" key="14">
    <source>
        <dbReference type="Pfam" id="PF00288"/>
    </source>
</evidence>
<organism evidence="16 17">
    <name type="scientific">Staphylococcus canis</name>
    <dbReference type="NCBI Taxonomy" id="2724942"/>
    <lineage>
        <taxon>Bacteria</taxon>
        <taxon>Bacillati</taxon>
        <taxon>Bacillota</taxon>
        <taxon>Bacilli</taxon>
        <taxon>Bacillales</taxon>
        <taxon>Staphylococcaceae</taxon>
        <taxon>Staphylococcus</taxon>
    </lineage>
</organism>
<keyword evidence="13" id="KW-0963">Cytoplasm</keyword>
<dbReference type="Pfam" id="PF00288">
    <property type="entry name" value="GHMP_kinases_N"/>
    <property type="match status" value="1"/>
</dbReference>
<dbReference type="SUPFAM" id="SSF54211">
    <property type="entry name" value="Ribosomal protein S5 domain 2-like"/>
    <property type="match status" value="1"/>
</dbReference>
<evidence type="ECO:0000313" key="16">
    <source>
        <dbReference type="EMBL" id="MBI5975232.1"/>
    </source>
</evidence>
<dbReference type="Proteomes" id="UP000751852">
    <property type="component" value="Unassembled WGS sequence"/>
</dbReference>
<keyword evidence="16" id="KW-0378">Hydrolase</keyword>
<dbReference type="Gene3D" id="3.30.70.890">
    <property type="entry name" value="GHMP kinase, C-terminal domain"/>
    <property type="match status" value="1"/>
</dbReference>
<protein>
    <recommendedName>
        <fullName evidence="4 13">Homoserine kinase</fullName>
        <shortName evidence="13">HK</shortName>
        <shortName evidence="13">HSK</shortName>
        <ecNumber evidence="3 13">2.7.1.39</ecNumber>
    </recommendedName>
</protein>
<evidence type="ECO:0000256" key="6">
    <source>
        <dbReference type="ARBA" id="ARBA00022679"/>
    </source>
</evidence>
<comment type="catalytic activity">
    <reaction evidence="11 13">
        <text>L-homoserine + ATP = O-phospho-L-homoserine + ADP + H(+)</text>
        <dbReference type="Rhea" id="RHEA:13985"/>
        <dbReference type="ChEBI" id="CHEBI:15378"/>
        <dbReference type="ChEBI" id="CHEBI:30616"/>
        <dbReference type="ChEBI" id="CHEBI:57476"/>
        <dbReference type="ChEBI" id="CHEBI:57590"/>
        <dbReference type="ChEBI" id="CHEBI:456216"/>
        <dbReference type="EC" id="2.7.1.39"/>
    </reaction>
</comment>
<comment type="function">
    <text evidence="12 13">Catalyzes the ATP-dependent phosphorylation of L-homoserine to L-homoserine phosphate.</text>
</comment>
<dbReference type="Gene3D" id="3.30.230.10">
    <property type="match status" value="1"/>
</dbReference>
<dbReference type="InterPro" id="IPR036554">
    <property type="entry name" value="GHMP_kinase_C_sf"/>
</dbReference>
<dbReference type="InterPro" id="IPR000870">
    <property type="entry name" value="Homoserine_kinase"/>
</dbReference>
<sequence>MTQSRLKLKVPASTANLGTGFDSIGMAFNKFLYLDVSLSSGGEWQFQHDGVHLQNLPTDKTHYIYQIAQKVAEKYQVTLPSLSVKMYSEIPMARGLGSSASALVAALYIANYFGDIELSKYELLQLASEFEGHPDNVAPTIYGGLVVGFYDNESQQTDVVHLDVPDVDFIVTIPEYELETEKARSVLPEKLNHKDAVRYSAISSTMIGAFAQHNYVLAGKMMERDGFHEPYRQHLVRDFEEVKSIAHQYEAYATVLSGAGPTMMTMIKKEQSGALVRALREKITDCHSELVTVNAAGVEMITNHNF</sequence>
<keyword evidence="5 13" id="KW-0028">Amino-acid biosynthesis</keyword>
<dbReference type="InterPro" id="IPR013750">
    <property type="entry name" value="GHMP_kinase_C_dom"/>
</dbReference>
<feature type="domain" description="GHMP kinase C-terminal" evidence="15">
    <location>
        <begin position="206"/>
        <end position="282"/>
    </location>
</feature>
<evidence type="ECO:0000313" key="17">
    <source>
        <dbReference type="Proteomes" id="UP000751852"/>
    </source>
</evidence>
<keyword evidence="8 13" id="KW-0547">Nucleotide-binding</keyword>
<keyword evidence="17" id="KW-1185">Reference proteome</keyword>
<comment type="caution">
    <text evidence="16">The sequence shown here is derived from an EMBL/GenBank/DDBJ whole genome shotgun (WGS) entry which is preliminary data.</text>
</comment>
<proteinExistence type="inferred from homology"/>
<dbReference type="EMBL" id="JABANU010000013">
    <property type="protein sequence ID" value="MBI5975232.1"/>
    <property type="molecule type" value="Genomic_DNA"/>
</dbReference>
<dbReference type="EC" id="2.7.1.39" evidence="3 13"/>
<keyword evidence="9 13" id="KW-0418">Kinase</keyword>
<evidence type="ECO:0000256" key="12">
    <source>
        <dbReference type="ARBA" id="ARBA00049954"/>
    </source>
</evidence>
<reference evidence="16 17" key="1">
    <citation type="submission" date="2020-04" db="EMBL/GenBank/DDBJ databases">
        <title>Staphylococcus species from domestic dog.</title>
        <authorList>
            <person name="Paterson G.K."/>
        </authorList>
    </citation>
    <scope>NUCLEOTIDE SEQUENCE [LARGE SCALE GENOMIC DNA]</scope>
    <source>
        <strain evidence="16 17">H16/1A</strain>
    </source>
</reference>
<comment type="pathway">
    <text evidence="1 13">Amino-acid biosynthesis; L-threonine biosynthesis; L-threonine from L-aspartate: step 4/5.</text>
</comment>
<dbReference type="PANTHER" id="PTHR20861:SF1">
    <property type="entry name" value="HOMOSERINE KINASE"/>
    <property type="match status" value="1"/>
</dbReference>
<feature type="domain" description="GHMP kinase N-terminal" evidence="14">
    <location>
        <begin position="62"/>
        <end position="144"/>
    </location>
</feature>
<evidence type="ECO:0000256" key="10">
    <source>
        <dbReference type="ARBA" id="ARBA00022840"/>
    </source>
</evidence>
<dbReference type="SUPFAM" id="SSF55060">
    <property type="entry name" value="GHMP Kinase, C-terminal domain"/>
    <property type="match status" value="1"/>
</dbReference>
<dbReference type="Pfam" id="PF08544">
    <property type="entry name" value="GHMP_kinases_C"/>
    <property type="match status" value="1"/>
</dbReference>
<dbReference type="InterPro" id="IPR014721">
    <property type="entry name" value="Ribsml_uS5_D2-typ_fold_subgr"/>
</dbReference>
<dbReference type="RefSeq" id="WP_198618010.1">
    <property type="nucleotide sequence ID" value="NZ_JABANU010000013.1"/>
</dbReference>
<comment type="similarity">
    <text evidence="2 13">Belongs to the GHMP kinase family. Homoserine kinase subfamily.</text>
</comment>
<evidence type="ECO:0000256" key="9">
    <source>
        <dbReference type="ARBA" id="ARBA00022777"/>
    </source>
</evidence>
<dbReference type="PIRSF" id="PIRSF000676">
    <property type="entry name" value="Homoser_kin"/>
    <property type="match status" value="1"/>
</dbReference>
<name>A0ABS0T9U6_9STAP</name>
<dbReference type="InterPro" id="IPR006203">
    <property type="entry name" value="GHMP_knse_ATP-bd_CS"/>
</dbReference>
<dbReference type="GO" id="GO:0016787">
    <property type="term" value="F:hydrolase activity"/>
    <property type="evidence" value="ECO:0007669"/>
    <property type="project" value="UniProtKB-KW"/>
</dbReference>
<dbReference type="NCBIfam" id="TIGR00191">
    <property type="entry name" value="thrB"/>
    <property type="match status" value="1"/>
</dbReference>
<evidence type="ECO:0000256" key="1">
    <source>
        <dbReference type="ARBA" id="ARBA00005015"/>
    </source>
</evidence>
<feature type="binding site" evidence="13">
    <location>
        <begin position="91"/>
        <end position="101"/>
    </location>
    <ligand>
        <name>ATP</name>
        <dbReference type="ChEBI" id="CHEBI:30616"/>
    </ligand>
</feature>
<evidence type="ECO:0000256" key="13">
    <source>
        <dbReference type="HAMAP-Rule" id="MF_00384"/>
    </source>
</evidence>
<dbReference type="InterPro" id="IPR020568">
    <property type="entry name" value="Ribosomal_Su5_D2-typ_SF"/>
</dbReference>
<dbReference type="HAMAP" id="MF_00384">
    <property type="entry name" value="Homoser_kinase"/>
    <property type="match status" value="1"/>
</dbReference>
<evidence type="ECO:0000256" key="7">
    <source>
        <dbReference type="ARBA" id="ARBA00022697"/>
    </source>
</evidence>
<evidence type="ECO:0000256" key="2">
    <source>
        <dbReference type="ARBA" id="ARBA00007370"/>
    </source>
</evidence>
<accession>A0ABS0T9U6</accession>
<dbReference type="PROSITE" id="PS00627">
    <property type="entry name" value="GHMP_KINASES_ATP"/>
    <property type="match status" value="1"/>
</dbReference>
<evidence type="ECO:0000256" key="4">
    <source>
        <dbReference type="ARBA" id="ARBA00017858"/>
    </source>
</evidence>
<gene>
    <name evidence="13" type="primary">thrB</name>
    <name evidence="16" type="ORF">HHH54_06410</name>
</gene>
<evidence type="ECO:0000256" key="8">
    <source>
        <dbReference type="ARBA" id="ARBA00022741"/>
    </source>
</evidence>
<evidence type="ECO:0000256" key="5">
    <source>
        <dbReference type="ARBA" id="ARBA00022605"/>
    </source>
</evidence>
<evidence type="ECO:0000259" key="15">
    <source>
        <dbReference type="Pfam" id="PF08544"/>
    </source>
</evidence>
<keyword evidence="10 13" id="KW-0067">ATP-binding</keyword>
<evidence type="ECO:0000256" key="3">
    <source>
        <dbReference type="ARBA" id="ARBA00012078"/>
    </source>
</evidence>
<dbReference type="PANTHER" id="PTHR20861">
    <property type="entry name" value="HOMOSERINE/4-DIPHOSPHOCYTIDYL-2-C-METHYL-D-ERYTHRITOL KINASE"/>
    <property type="match status" value="1"/>
</dbReference>
<keyword evidence="6 13" id="KW-0808">Transferase</keyword>
<comment type="subcellular location">
    <subcellularLocation>
        <location evidence="13">Cytoplasm</location>
    </subcellularLocation>
</comment>
<evidence type="ECO:0000256" key="11">
    <source>
        <dbReference type="ARBA" id="ARBA00049375"/>
    </source>
</evidence>
<keyword evidence="7 13" id="KW-0791">Threonine biosynthesis</keyword>
<dbReference type="GO" id="GO:0004413">
    <property type="term" value="F:homoserine kinase activity"/>
    <property type="evidence" value="ECO:0007669"/>
    <property type="project" value="UniProtKB-EC"/>
</dbReference>
<dbReference type="PRINTS" id="PR00958">
    <property type="entry name" value="HOMSERKINASE"/>
</dbReference>